<dbReference type="SUPFAM" id="SSF48403">
    <property type="entry name" value="Ankyrin repeat"/>
    <property type="match status" value="1"/>
</dbReference>
<dbReference type="GO" id="GO:0016020">
    <property type="term" value="C:membrane"/>
    <property type="evidence" value="ECO:0007669"/>
    <property type="project" value="TreeGrafter"/>
</dbReference>
<comment type="caution">
    <text evidence="4">The sequence shown here is derived from an EMBL/GenBank/DDBJ whole genome shotgun (WGS) entry which is preliminary data.</text>
</comment>
<sequence>MNPAPTGDIELAIPNDFHDNPIGDNNGAPPGTTKKDEPDTTLVDVRGKDYIEFGVPLYEASLTHNWHAANKIFVSHPEYVRYAIDMDHNTPLHIAASAQETKGTEKFVEKLLNLMKPEDLKLINKHSNNALHVAAAFGNIEMLKSMVRMNAGLVNLEGEHGALYASAKQGRYETLTYLYGLYPNLDSSVYWNDDSKKYWLLRQCLIYGFFDIALDIVNKYDELAKNMSVHILVLEALARKPDAFERDCTRTSDANDDDAWRLLKLIWRDHILKMPLADIERILMGTAHQINPQSPLPPTGGIGPKTHHHPLTQAPADQEAPAEEGPQAATELKYPSRILFVATKMGNTFFVVELLRTYPNLIWTKNDDDQTIFHVAAEHRRVGIFNILYEMGNWKNTVTVVKDRDGNTMLHLIGKTSKKMRDKTYGASLLLQRELQWFQEVENMMLPSFRESKNKEVKTAHELFFEENKDIVSQDVNWMRDCMIVATLIVTVAFAVAFTVPGGYYQETKDHDPNAGIPIFVHKPTFLVFVIADAVSLSFASTSLMIFLSLLISRHSQRDFLHSLPNKLTMGLITLFISIAAMMVTFSASFFLLYHKGLKWVPITIAVLACIPVFIFSKLQAGVVWDMIGSGPFNPKKHQLYKRWGRYEAVPGEGGPGVRPRPKRNRDPKFFSIVETMYQAQRKPSNEKRAEVNNQRGPHRCDHQVSCNIGCVITVLPPMTNLIASEATIFSPCFVRLNLLALALAFDVFTNLGCTLDGLNWSLSLVSAPWPCFFFTPPSLTISTSLVLFLAPIFNSAVLSMECNSAIVFSMLFML</sequence>
<feature type="compositionally biased region" description="Low complexity" evidence="1">
    <location>
        <begin position="313"/>
        <end position="328"/>
    </location>
</feature>
<feature type="transmembrane region" description="Helical" evidence="2">
    <location>
        <begin position="600"/>
        <end position="617"/>
    </location>
</feature>
<organism evidence="4 5">
    <name type="scientific">Centaurea solstitialis</name>
    <name type="common">yellow star-thistle</name>
    <dbReference type="NCBI Taxonomy" id="347529"/>
    <lineage>
        <taxon>Eukaryota</taxon>
        <taxon>Viridiplantae</taxon>
        <taxon>Streptophyta</taxon>
        <taxon>Embryophyta</taxon>
        <taxon>Tracheophyta</taxon>
        <taxon>Spermatophyta</taxon>
        <taxon>Magnoliopsida</taxon>
        <taxon>eudicotyledons</taxon>
        <taxon>Gunneridae</taxon>
        <taxon>Pentapetalae</taxon>
        <taxon>asterids</taxon>
        <taxon>campanulids</taxon>
        <taxon>Asterales</taxon>
        <taxon>Asteraceae</taxon>
        <taxon>Carduoideae</taxon>
        <taxon>Cardueae</taxon>
        <taxon>Centaureinae</taxon>
        <taxon>Centaurea</taxon>
    </lineage>
</organism>
<dbReference type="InterPro" id="IPR036770">
    <property type="entry name" value="Ankyrin_rpt-contain_sf"/>
</dbReference>
<keyword evidence="2" id="KW-0812">Transmembrane</keyword>
<keyword evidence="5" id="KW-1185">Reference proteome</keyword>
<accession>A0AA38W9M1</accession>
<dbReference type="SMART" id="SM00248">
    <property type="entry name" value="ANK"/>
    <property type="match status" value="4"/>
</dbReference>
<dbReference type="Gene3D" id="1.25.40.20">
    <property type="entry name" value="Ankyrin repeat-containing domain"/>
    <property type="match status" value="2"/>
</dbReference>
<feature type="transmembrane region" description="Helical" evidence="2">
    <location>
        <begin position="525"/>
        <end position="551"/>
    </location>
</feature>
<keyword evidence="2" id="KW-0472">Membrane</keyword>
<feature type="region of interest" description="Disordered" evidence="1">
    <location>
        <begin position="14"/>
        <end position="40"/>
    </location>
</feature>
<dbReference type="PANTHER" id="PTHR24177">
    <property type="entry name" value="CASKIN"/>
    <property type="match status" value="1"/>
</dbReference>
<evidence type="ECO:0000256" key="1">
    <source>
        <dbReference type="SAM" id="MobiDB-lite"/>
    </source>
</evidence>
<dbReference type="Proteomes" id="UP001172457">
    <property type="component" value="Chromosome 4"/>
</dbReference>
<evidence type="ECO:0000313" key="4">
    <source>
        <dbReference type="EMBL" id="KAJ9553552.1"/>
    </source>
</evidence>
<dbReference type="InterPro" id="IPR026961">
    <property type="entry name" value="PGG_dom"/>
</dbReference>
<name>A0AA38W9M1_9ASTR</name>
<feature type="transmembrane region" description="Helical" evidence="2">
    <location>
        <begin position="572"/>
        <end position="594"/>
    </location>
</feature>
<protein>
    <recommendedName>
        <fullName evidence="3">PGG domain-containing protein</fullName>
    </recommendedName>
</protein>
<dbReference type="EMBL" id="JARYMX010000004">
    <property type="protein sequence ID" value="KAJ9553552.1"/>
    <property type="molecule type" value="Genomic_DNA"/>
</dbReference>
<feature type="transmembrane region" description="Helical" evidence="2">
    <location>
        <begin position="483"/>
        <end position="505"/>
    </location>
</feature>
<feature type="domain" description="PGG" evidence="3">
    <location>
        <begin position="481"/>
        <end position="591"/>
    </location>
</feature>
<evidence type="ECO:0000259" key="3">
    <source>
        <dbReference type="Pfam" id="PF13962"/>
    </source>
</evidence>
<dbReference type="AlphaFoldDB" id="A0AA38W9M1"/>
<evidence type="ECO:0000256" key="2">
    <source>
        <dbReference type="SAM" id="Phobius"/>
    </source>
</evidence>
<dbReference type="InterPro" id="IPR002110">
    <property type="entry name" value="Ankyrin_rpt"/>
</dbReference>
<gene>
    <name evidence="4" type="ORF">OSB04_017597</name>
</gene>
<keyword evidence="2" id="KW-1133">Transmembrane helix</keyword>
<dbReference type="Pfam" id="PF12796">
    <property type="entry name" value="Ank_2"/>
    <property type="match status" value="1"/>
</dbReference>
<feature type="region of interest" description="Disordered" evidence="1">
    <location>
        <begin position="293"/>
        <end position="328"/>
    </location>
</feature>
<proteinExistence type="predicted"/>
<evidence type="ECO:0000313" key="5">
    <source>
        <dbReference type="Proteomes" id="UP001172457"/>
    </source>
</evidence>
<dbReference type="PANTHER" id="PTHR24177:SF443">
    <property type="entry name" value="PGG DOMAIN-CONTAINING PROTEIN"/>
    <property type="match status" value="1"/>
</dbReference>
<reference evidence="4" key="1">
    <citation type="submission" date="2023-03" db="EMBL/GenBank/DDBJ databases">
        <title>Chromosome-scale reference genome and RAD-based genetic map of yellow starthistle (Centaurea solstitialis) reveal putative structural variation and QTLs associated with invader traits.</title>
        <authorList>
            <person name="Reatini B."/>
            <person name="Cang F.A."/>
            <person name="Jiang Q."/>
            <person name="Mckibben M.T.W."/>
            <person name="Barker M.S."/>
            <person name="Rieseberg L.H."/>
            <person name="Dlugosch K.M."/>
        </authorList>
    </citation>
    <scope>NUCLEOTIDE SEQUENCE</scope>
    <source>
        <strain evidence="4">CAN-66</strain>
        <tissue evidence="4">Leaf</tissue>
    </source>
</reference>
<dbReference type="Pfam" id="PF13962">
    <property type="entry name" value="PGG"/>
    <property type="match status" value="1"/>
</dbReference>